<keyword evidence="2" id="KW-1185">Reference proteome</keyword>
<dbReference type="AlphaFoldDB" id="A0ABD3UE81"/>
<organism evidence="1 2">
    <name type="scientific">Sinanodonta woodiana</name>
    <name type="common">Chinese pond mussel</name>
    <name type="synonym">Anodonta woodiana</name>
    <dbReference type="NCBI Taxonomy" id="1069815"/>
    <lineage>
        <taxon>Eukaryota</taxon>
        <taxon>Metazoa</taxon>
        <taxon>Spiralia</taxon>
        <taxon>Lophotrochozoa</taxon>
        <taxon>Mollusca</taxon>
        <taxon>Bivalvia</taxon>
        <taxon>Autobranchia</taxon>
        <taxon>Heteroconchia</taxon>
        <taxon>Palaeoheterodonta</taxon>
        <taxon>Unionida</taxon>
        <taxon>Unionoidea</taxon>
        <taxon>Unionidae</taxon>
        <taxon>Unioninae</taxon>
        <taxon>Sinanodonta</taxon>
    </lineage>
</organism>
<dbReference type="Proteomes" id="UP001634394">
    <property type="component" value="Unassembled WGS sequence"/>
</dbReference>
<reference evidence="1 2" key="1">
    <citation type="submission" date="2024-11" db="EMBL/GenBank/DDBJ databases">
        <title>Chromosome-level genome assembly of the freshwater bivalve Anodonta woodiana.</title>
        <authorList>
            <person name="Chen X."/>
        </authorList>
    </citation>
    <scope>NUCLEOTIDE SEQUENCE [LARGE SCALE GENOMIC DNA]</scope>
    <source>
        <strain evidence="1">MN2024</strain>
        <tissue evidence="1">Gills</tissue>
    </source>
</reference>
<name>A0ABD3UE81_SINWO</name>
<evidence type="ECO:0000313" key="1">
    <source>
        <dbReference type="EMBL" id="KAL3847715.1"/>
    </source>
</evidence>
<evidence type="ECO:0008006" key="3">
    <source>
        <dbReference type="Google" id="ProtNLM"/>
    </source>
</evidence>
<comment type="caution">
    <text evidence="1">The sequence shown here is derived from an EMBL/GenBank/DDBJ whole genome shotgun (WGS) entry which is preliminary data.</text>
</comment>
<protein>
    <recommendedName>
        <fullName evidence="3">Transposase</fullName>
    </recommendedName>
</protein>
<sequence>MINAMDTAFLGCSRKLCSKHVQDSILRQMTDKSSKTKGVATTHDSAAFEERNIKLKNNLEEQRHGDFLQYYIRHVEKELAYYIISSGEDQHWTNNNTESMNHRFKVKLNREPRRRKKTTNRLKKYSN</sequence>
<accession>A0ABD3UE81</accession>
<gene>
    <name evidence="1" type="ORF">ACJMK2_018612</name>
</gene>
<dbReference type="EMBL" id="JBJQND010000016">
    <property type="protein sequence ID" value="KAL3847715.1"/>
    <property type="molecule type" value="Genomic_DNA"/>
</dbReference>
<evidence type="ECO:0000313" key="2">
    <source>
        <dbReference type="Proteomes" id="UP001634394"/>
    </source>
</evidence>
<proteinExistence type="predicted"/>